<accession>A0A834VZ35</accession>
<protein>
    <submittedName>
        <fullName evidence="1">Uncharacterized protein</fullName>
    </submittedName>
</protein>
<name>A0A834VZ35_9FABA</name>
<dbReference type="AlphaFoldDB" id="A0A834VZ35"/>
<dbReference type="EMBL" id="JAAIUW010000013">
    <property type="protein sequence ID" value="KAF7803463.1"/>
    <property type="molecule type" value="Genomic_DNA"/>
</dbReference>
<comment type="caution">
    <text evidence="1">The sequence shown here is derived from an EMBL/GenBank/DDBJ whole genome shotgun (WGS) entry which is preliminary data.</text>
</comment>
<proteinExistence type="predicted"/>
<sequence>MPTIQLDPWPINFEKPWIQFPHSSLIIPPAGFPSYTRTIVGGFHWTQMDLVSVLLF</sequence>
<keyword evidence="2" id="KW-1185">Reference proteome</keyword>
<gene>
    <name evidence="1" type="ORF">G2W53_042574</name>
</gene>
<evidence type="ECO:0000313" key="1">
    <source>
        <dbReference type="EMBL" id="KAF7803463.1"/>
    </source>
</evidence>
<dbReference type="Proteomes" id="UP000634136">
    <property type="component" value="Unassembled WGS sequence"/>
</dbReference>
<organism evidence="1 2">
    <name type="scientific">Senna tora</name>
    <dbReference type="NCBI Taxonomy" id="362788"/>
    <lineage>
        <taxon>Eukaryota</taxon>
        <taxon>Viridiplantae</taxon>
        <taxon>Streptophyta</taxon>
        <taxon>Embryophyta</taxon>
        <taxon>Tracheophyta</taxon>
        <taxon>Spermatophyta</taxon>
        <taxon>Magnoliopsida</taxon>
        <taxon>eudicotyledons</taxon>
        <taxon>Gunneridae</taxon>
        <taxon>Pentapetalae</taxon>
        <taxon>rosids</taxon>
        <taxon>fabids</taxon>
        <taxon>Fabales</taxon>
        <taxon>Fabaceae</taxon>
        <taxon>Caesalpinioideae</taxon>
        <taxon>Cassia clade</taxon>
        <taxon>Senna</taxon>
    </lineage>
</organism>
<reference evidence="1" key="1">
    <citation type="submission" date="2020-09" db="EMBL/GenBank/DDBJ databases">
        <title>Genome-Enabled Discovery of Anthraquinone Biosynthesis in Senna tora.</title>
        <authorList>
            <person name="Kang S.-H."/>
            <person name="Pandey R.P."/>
            <person name="Lee C.-M."/>
            <person name="Sim J.-S."/>
            <person name="Jeong J.-T."/>
            <person name="Choi B.-S."/>
            <person name="Jung M."/>
            <person name="Ginzburg D."/>
            <person name="Zhao K."/>
            <person name="Won S.Y."/>
            <person name="Oh T.-J."/>
            <person name="Yu Y."/>
            <person name="Kim N.-H."/>
            <person name="Lee O.R."/>
            <person name="Lee T.-H."/>
            <person name="Bashyal P."/>
            <person name="Kim T.-S."/>
            <person name="Lee W.-H."/>
            <person name="Kawkins C."/>
            <person name="Kim C.-K."/>
            <person name="Kim J.S."/>
            <person name="Ahn B.O."/>
            <person name="Rhee S.Y."/>
            <person name="Sohng J.K."/>
        </authorList>
    </citation>
    <scope>NUCLEOTIDE SEQUENCE</scope>
    <source>
        <tissue evidence="1">Leaf</tissue>
    </source>
</reference>
<evidence type="ECO:0000313" key="2">
    <source>
        <dbReference type="Proteomes" id="UP000634136"/>
    </source>
</evidence>